<gene>
    <name evidence="4" type="ORF">TGP89_243655</name>
</gene>
<feature type="region of interest" description="Disordered" evidence="2">
    <location>
        <begin position="830"/>
        <end position="868"/>
    </location>
</feature>
<organism evidence="4 5">
    <name type="scientific">Toxoplasma gondii p89</name>
    <dbReference type="NCBI Taxonomy" id="943119"/>
    <lineage>
        <taxon>Eukaryota</taxon>
        <taxon>Sar</taxon>
        <taxon>Alveolata</taxon>
        <taxon>Apicomplexa</taxon>
        <taxon>Conoidasida</taxon>
        <taxon>Coccidia</taxon>
        <taxon>Eucoccidiorida</taxon>
        <taxon>Eimeriorina</taxon>
        <taxon>Sarcocystidae</taxon>
        <taxon>Toxoplasma</taxon>
    </lineage>
</organism>
<feature type="region of interest" description="Disordered" evidence="2">
    <location>
        <begin position="885"/>
        <end position="918"/>
    </location>
</feature>
<dbReference type="Gene3D" id="3.30.410.40">
    <property type="match status" value="2"/>
</dbReference>
<dbReference type="PANTHER" id="PTHR45968:SF3">
    <property type="entry name" value="OS04G0573100 PROTEIN"/>
    <property type="match status" value="1"/>
</dbReference>
<evidence type="ECO:0000256" key="2">
    <source>
        <dbReference type="SAM" id="MobiDB-lite"/>
    </source>
</evidence>
<name>A0A086JQ75_TOXGO</name>
<feature type="compositionally biased region" description="Polar residues" evidence="2">
    <location>
        <begin position="898"/>
        <end position="908"/>
    </location>
</feature>
<evidence type="ECO:0000313" key="5">
    <source>
        <dbReference type="Proteomes" id="UP000028828"/>
    </source>
</evidence>
<comment type="caution">
    <text evidence="4">The sequence shown here is derived from an EMBL/GenBank/DDBJ whole genome shotgun (WGS) entry which is preliminary data.</text>
</comment>
<dbReference type="Pfam" id="PF00732">
    <property type="entry name" value="GMC_oxred_N"/>
    <property type="match status" value="1"/>
</dbReference>
<dbReference type="AlphaFoldDB" id="A0A086JQ75"/>
<dbReference type="PANTHER" id="PTHR45968">
    <property type="entry name" value="OSJNBA0019K04.7 PROTEIN"/>
    <property type="match status" value="1"/>
</dbReference>
<dbReference type="Gene3D" id="3.30.560.10">
    <property type="entry name" value="Glucose Oxidase, domain 3"/>
    <property type="match status" value="1"/>
</dbReference>
<accession>A0A086JQ75</accession>
<dbReference type="GO" id="GO:0050660">
    <property type="term" value="F:flavin adenine dinucleotide binding"/>
    <property type="evidence" value="ECO:0007669"/>
    <property type="project" value="InterPro"/>
</dbReference>
<dbReference type="SUPFAM" id="SSF51905">
    <property type="entry name" value="FAD/NAD(P)-binding domain"/>
    <property type="match status" value="1"/>
</dbReference>
<sequence length="1110" mass="121480">MAFPESSQIGFNLATFACGLNHGHKKRGGGSVIFSILLAVLVLQVSTEPLQYVLIMGSPSVVAEQRVNSPRRGGIGNIVDIASDVEDVMRLQKPSTLPPLTVLVGGHNMNSTGFPLQTEESLPAEHLTKQTNPTTSIPFPEEGSLGENLGSRSTLWTPKGNASEREKTPADRNATEPQQGPHAPRQSSPDRKANLKSDRGRRPEIATCEVGLLMVEGSCVFVEEDKLFDFIVVGCGAVGCPMARTLADAGKRVLVLERGKERTREKTPHAVDIFGAGRAVADETVAQLIQTNQGVRSQTAGVMGGGTSINMGIVAMETSGFFEYLNEEHGWRLDMDLLNEAQRWISKAFKPMPQDTQYVSRLAMSLQDEGYKPLFPSDERAKDFNCPRSGLGCTAKILPGHVWGGVTVFDKEKNFFRNAADVFVYEAPGVPAHPDRLLVKTEQFVERVLFATSKVSQPRAVCVSYRPSSAEDMAPIGLDAPPPQKTGESRGLLSSLLSYALQMLEWIWPNDSSLEIACLRGQGEIILSAGAVHTPLLLFRSGVGPQEQLQEIGVPAVAVVEELGRNLSDRILIPIQMFQKDNKRKEDRNPRVCQVLGARHQGPHCDGVGINERTLKCSLLTTEELSGPNVIHGLLWASHLLLPPSWRDHPAAHAVFNFVRFCEGKMKFQGTLQYPPACMFVEGLLDCLDRSISLFYFTTEPKSRGYIRQHKDGRVEVEANYLKNEQDLFDATRGVQSLIQQVNGGRFADIVEPLQPGSCPVLMLYTVVSLFLDFAQAADLPQYEKQLLSVRRHSTDLQTHHHEQARATMPSASEDELPFLRLIQNLTESRGGLKNEKQPSAIRAAANDPERSEGAAAHGTAAQPVEGFEEDLGKVFKDREKLKRLFENGSAQQRRRQTNMLPETTKQSSQKKDELAPQSRVCAADAEPACKDGPIHSDVYTTTCSAHDIFTKRYGSSACSSSPDASTAQAESPESFISWQAGLAEAGIQQFFGERLPPGSGQWAATYPPVLPQVDDPEAVAAFAVTYMTSIWHLAGTAAVGHVVDHEFRVMGTKNLSIADASVLNQMTRLNPTATLLTLGRYIGLLKVKSSERNTNNDRKSGEHGRKGGL</sequence>
<dbReference type="EMBL" id="AEYI02001685">
    <property type="protein sequence ID" value="KFG34293.1"/>
    <property type="molecule type" value="Genomic_DNA"/>
</dbReference>
<dbReference type="InterPro" id="IPR051871">
    <property type="entry name" value="GMC_Oxidoreductase-Related"/>
</dbReference>
<keyword evidence="1" id="KW-0732">Signal</keyword>
<feature type="region of interest" description="Disordered" evidence="2">
    <location>
        <begin position="130"/>
        <end position="201"/>
    </location>
</feature>
<evidence type="ECO:0000313" key="4">
    <source>
        <dbReference type="EMBL" id="KFG34293.1"/>
    </source>
</evidence>
<dbReference type="InterPro" id="IPR000172">
    <property type="entry name" value="GMC_OxRdtase_N"/>
</dbReference>
<reference evidence="4 5" key="1">
    <citation type="submission" date="2014-03" db="EMBL/GenBank/DDBJ databases">
        <authorList>
            <person name="Sibley D."/>
            <person name="Venepally P."/>
            <person name="Karamycheva S."/>
            <person name="Hadjithomas M."/>
            <person name="Khan A."/>
            <person name="Brunk B."/>
            <person name="Roos D."/>
            <person name="Caler E."/>
            <person name="Lorenzi H."/>
        </authorList>
    </citation>
    <scope>NUCLEOTIDE SEQUENCE [LARGE SCALE GENOMIC DNA]</scope>
    <source>
        <strain evidence="5">p89</strain>
    </source>
</reference>
<dbReference type="GO" id="GO:0016614">
    <property type="term" value="F:oxidoreductase activity, acting on CH-OH group of donors"/>
    <property type="evidence" value="ECO:0007669"/>
    <property type="project" value="InterPro"/>
</dbReference>
<feature type="compositionally biased region" description="Basic and acidic residues" evidence="2">
    <location>
        <begin position="188"/>
        <end position="201"/>
    </location>
</feature>
<dbReference type="OrthoDB" id="269227at2759"/>
<dbReference type="Proteomes" id="UP000028828">
    <property type="component" value="Unassembled WGS sequence"/>
</dbReference>
<feature type="domain" description="Glucose-methanol-choline oxidoreductase N-terminal" evidence="3">
    <location>
        <begin position="530"/>
        <end position="544"/>
    </location>
</feature>
<dbReference type="VEuPathDB" id="ToxoDB:TGP89_243655"/>
<dbReference type="Gene3D" id="3.50.50.60">
    <property type="entry name" value="FAD/NAD(P)-binding domain"/>
    <property type="match status" value="3"/>
</dbReference>
<protein>
    <submittedName>
        <fullName evidence="4">GMC oxidoreductase</fullName>
    </submittedName>
</protein>
<dbReference type="PROSITE" id="PS00624">
    <property type="entry name" value="GMC_OXRED_2"/>
    <property type="match status" value="1"/>
</dbReference>
<evidence type="ECO:0000259" key="3">
    <source>
        <dbReference type="PROSITE" id="PS00624"/>
    </source>
</evidence>
<dbReference type="InterPro" id="IPR036188">
    <property type="entry name" value="FAD/NAD-bd_sf"/>
</dbReference>
<dbReference type="Pfam" id="PF05199">
    <property type="entry name" value="GMC_oxred_C"/>
    <property type="match status" value="1"/>
</dbReference>
<dbReference type="InterPro" id="IPR007867">
    <property type="entry name" value="GMC_OxRtase_C"/>
</dbReference>
<feature type="compositionally biased region" description="Basic and acidic residues" evidence="2">
    <location>
        <begin position="162"/>
        <end position="174"/>
    </location>
</feature>
<evidence type="ECO:0000256" key="1">
    <source>
        <dbReference type="ARBA" id="ARBA00022729"/>
    </source>
</evidence>
<feature type="region of interest" description="Disordered" evidence="2">
    <location>
        <begin position="794"/>
        <end position="813"/>
    </location>
</feature>
<feature type="compositionally biased region" description="Basic and acidic residues" evidence="2">
    <location>
        <begin position="794"/>
        <end position="805"/>
    </location>
</feature>
<proteinExistence type="predicted"/>